<dbReference type="PROSITE" id="PS51465">
    <property type="entry name" value="KAZAL_2"/>
    <property type="match status" value="1"/>
</dbReference>
<keyword evidence="5 8" id="KW-1133">Transmembrane helix</keyword>
<comment type="subcellular location">
    <subcellularLocation>
        <location evidence="1 8">Cell membrane</location>
        <topology evidence="1 8">Multi-pass membrane protein</topology>
    </subcellularLocation>
</comment>
<feature type="compositionally biased region" description="Basic and acidic residues" evidence="9">
    <location>
        <begin position="772"/>
        <end position="784"/>
    </location>
</feature>
<evidence type="ECO:0000256" key="3">
    <source>
        <dbReference type="ARBA" id="ARBA00022475"/>
    </source>
</evidence>
<feature type="domain" description="Kazal-like" evidence="10">
    <location>
        <begin position="437"/>
        <end position="492"/>
    </location>
</feature>
<dbReference type="FunFam" id="1.20.1250.20:FF:001008">
    <property type="entry name" value="Solute carrier organic anion transporter family member"/>
    <property type="match status" value="1"/>
</dbReference>
<feature type="compositionally biased region" description="Basic and acidic residues" evidence="9">
    <location>
        <begin position="731"/>
        <end position="748"/>
    </location>
</feature>
<evidence type="ECO:0000256" key="6">
    <source>
        <dbReference type="ARBA" id="ARBA00023136"/>
    </source>
</evidence>
<comment type="caution">
    <text evidence="8">Lacks conserved residue(s) required for the propagation of feature annotation.</text>
</comment>
<dbReference type="GO" id="GO:0043252">
    <property type="term" value="P:sodium-independent organic anion transport"/>
    <property type="evidence" value="ECO:0007669"/>
    <property type="project" value="TreeGrafter"/>
</dbReference>
<reference evidence="11" key="1">
    <citation type="submission" date="2019-06" db="EMBL/GenBank/DDBJ databases">
        <authorList>
            <consortium name="Wellcome Sanger Institute Data Sharing"/>
        </authorList>
    </citation>
    <scope>NUCLEOTIDE SEQUENCE [LARGE SCALE GENOMIC DNA]</scope>
</reference>
<dbReference type="InterPro" id="IPR036259">
    <property type="entry name" value="MFS_trans_sf"/>
</dbReference>
<reference evidence="11" key="2">
    <citation type="submission" date="2025-08" db="UniProtKB">
        <authorList>
            <consortium name="Ensembl"/>
        </authorList>
    </citation>
    <scope>IDENTIFICATION</scope>
</reference>
<feature type="transmembrane region" description="Helical" evidence="8">
    <location>
        <begin position="600"/>
        <end position="624"/>
    </location>
</feature>
<dbReference type="PANTHER" id="PTHR11388">
    <property type="entry name" value="ORGANIC ANION TRANSPORTER"/>
    <property type="match status" value="1"/>
</dbReference>
<keyword evidence="8" id="KW-0406">Ion transport</keyword>
<feature type="transmembrane region" description="Helical" evidence="8">
    <location>
        <begin position="320"/>
        <end position="338"/>
    </location>
</feature>
<feature type="compositionally biased region" description="Basic and acidic residues" evidence="9">
    <location>
        <begin position="682"/>
        <end position="691"/>
    </location>
</feature>
<dbReference type="GO" id="GO:0015347">
    <property type="term" value="F:sodium-independent organic anion transmembrane transporter activity"/>
    <property type="evidence" value="ECO:0007669"/>
    <property type="project" value="TreeGrafter"/>
</dbReference>
<feature type="transmembrane region" description="Helical" evidence="8">
    <location>
        <begin position="42"/>
        <end position="61"/>
    </location>
</feature>
<keyword evidence="6 8" id="KW-0472">Membrane</keyword>
<evidence type="ECO:0000256" key="1">
    <source>
        <dbReference type="ARBA" id="ARBA00004651"/>
    </source>
</evidence>
<dbReference type="SUPFAM" id="SSF103473">
    <property type="entry name" value="MFS general substrate transporter"/>
    <property type="match status" value="1"/>
</dbReference>
<feature type="transmembrane region" description="Helical" evidence="8">
    <location>
        <begin position="113"/>
        <end position="132"/>
    </location>
</feature>
<protein>
    <recommendedName>
        <fullName evidence="8">Solute carrier organic anion transporter family member</fullName>
    </recommendedName>
</protein>
<feature type="transmembrane region" description="Helical" evidence="8">
    <location>
        <begin position="358"/>
        <end position="379"/>
    </location>
</feature>
<feature type="transmembrane region" description="Helical" evidence="8">
    <location>
        <begin position="386"/>
        <end position="406"/>
    </location>
</feature>
<keyword evidence="8" id="KW-0813">Transport</keyword>
<sequence length="784" mass="85899">MGPTGAQVGYPHSNAVLGLPVAHVCSTVNAELPQKKEKTHCIKTSLFIVALSFAYFSKALAGTYMKSSITQIERRFDLSSSLTGLIDGGFEMGNLLFLAVVSHFGAKLHRPRLIAVGCFVMAVGSFLTETLLHTHNFTSCVRDSSSHMWIYVFLGNALRGIGETPVTPLGISYIDDFAKAENSPFYIGEIKLNTTITLLGPMFGFLLGSYCAKLFVDIGYVDLDSVTISPKDARWVGAWWMGFLVSSAILFIAGIPFWFLPRSLPKQGGDEDKLPPSPETLDGTENTNVAVSMCLVTVVTKYPSTGFLPSLRRLLGTPTYFLLLCASLLKFNSFIGLLTFKAKYMEQQFGQSASRANFLIGVLNLPVVAVGIFLGGLLMKRYKLSVVSGAQLSFVTSFMAYLLVLLQFGTKCDNIPVAGLTVLYNGSVTPNVSYRGDMLFSECNSECSCSAQEWDPVCSENGITYISPCMAGCLSSSGYGKNTVFHNCSCVSSHFPGEGNMSVSLGQCPRSKDCSRSFTSYMAVSVLSSFINSLGATPGYMVIIRCVWTHSWHKGNHLFCGIPAPVYFGALIDSTCLKWAVKKCGGRGACRLYHSDMYRIIFLGLITCLSGSSYFFMIAVIILLRRQFRKPEAVKEMQRPEIELQIPSGPTEEQPDTPKIEKPPHTPKVQVRVVVELEEGEETHRTERLPQDGRLLPANNDAGEEQQPRSDTETAVEFTEAPSEGAEVETEGQKTEREVKVGEDKVCEEINGQVEREESDPNTEDSNVMEKCSSHSKETDGPQS</sequence>
<dbReference type="Proteomes" id="UP000472263">
    <property type="component" value="Chromosome 23"/>
</dbReference>
<reference evidence="11" key="3">
    <citation type="submission" date="2025-09" db="UniProtKB">
        <authorList>
            <consortium name="Ensembl"/>
        </authorList>
    </citation>
    <scope>IDENTIFICATION</scope>
</reference>
<evidence type="ECO:0000256" key="2">
    <source>
        <dbReference type="ARBA" id="ARBA00009657"/>
    </source>
</evidence>
<dbReference type="InterPro" id="IPR004156">
    <property type="entry name" value="OATP"/>
</dbReference>
<accession>A0A667ZWZ8</accession>
<evidence type="ECO:0000259" key="10">
    <source>
        <dbReference type="PROSITE" id="PS51465"/>
    </source>
</evidence>
<keyword evidence="7" id="KW-1015">Disulfide bond</keyword>
<dbReference type="InterPro" id="IPR002350">
    <property type="entry name" value="Kazal_dom"/>
</dbReference>
<dbReference type="Pfam" id="PF03137">
    <property type="entry name" value="OATP"/>
    <property type="match status" value="1"/>
</dbReference>
<keyword evidence="3" id="KW-1003">Cell membrane</keyword>
<feature type="region of interest" description="Disordered" evidence="9">
    <location>
        <begin position="639"/>
        <end position="784"/>
    </location>
</feature>
<dbReference type="Pfam" id="PF07648">
    <property type="entry name" value="Kazal_2"/>
    <property type="match status" value="1"/>
</dbReference>
<proteinExistence type="inferred from homology"/>
<evidence type="ECO:0000313" key="11">
    <source>
        <dbReference type="Ensembl" id="ENSMMDP00005043398.1"/>
    </source>
</evidence>
<gene>
    <name evidence="11" type="primary">LOC115355517</name>
</gene>
<dbReference type="InterPro" id="IPR036058">
    <property type="entry name" value="Kazal_dom_sf"/>
</dbReference>
<dbReference type="PANTHER" id="PTHR11388:SF89">
    <property type="entry name" value="SOLUTE CARRIER ORGANIC ANION TRANSPORTER FAMILY MEMBER 1B3"/>
    <property type="match status" value="1"/>
</dbReference>
<dbReference type="GO" id="GO:0006811">
    <property type="term" value="P:monoatomic ion transport"/>
    <property type="evidence" value="ECO:0007669"/>
    <property type="project" value="UniProtKB-KW"/>
</dbReference>
<keyword evidence="12" id="KW-1185">Reference proteome</keyword>
<dbReference type="GO" id="GO:0016323">
    <property type="term" value="C:basolateral plasma membrane"/>
    <property type="evidence" value="ECO:0007669"/>
    <property type="project" value="TreeGrafter"/>
</dbReference>
<dbReference type="Gene3D" id="1.20.1250.20">
    <property type="entry name" value="MFS general substrate transporter like domains"/>
    <property type="match status" value="1"/>
</dbReference>
<dbReference type="NCBIfam" id="TIGR00805">
    <property type="entry name" value="oat"/>
    <property type="match status" value="1"/>
</dbReference>
<feature type="transmembrane region" description="Helical" evidence="8">
    <location>
        <begin position="196"/>
        <end position="216"/>
    </location>
</feature>
<organism evidence="11 12">
    <name type="scientific">Myripristis murdjan</name>
    <name type="common">pinecone soldierfish</name>
    <dbReference type="NCBI Taxonomy" id="586833"/>
    <lineage>
        <taxon>Eukaryota</taxon>
        <taxon>Metazoa</taxon>
        <taxon>Chordata</taxon>
        <taxon>Craniata</taxon>
        <taxon>Vertebrata</taxon>
        <taxon>Euteleostomi</taxon>
        <taxon>Actinopterygii</taxon>
        <taxon>Neopterygii</taxon>
        <taxon>Teleostei</taxon>
        <taxon>Neoteleostei</taxon>
        <taxon>Acanthomorphata</taxon>
        <taxon>Holocentriformes</taxon>
        <taxon>Holocentridae</taxon>
        <taxon>Myripristis</taxon>
    </lineage>
</organism>
<dbReference type="AlphaFoldDB" id="A0A667ZWZ8"/>
<feature type="transmembrane region" description="Helical" evidence="8">
    <location>
        <begin position="82"/>
        <end position="101"/>
    </location>
</feature>
<dbReference type="Ensembl" id="ENSMMDT00005044274.1">
    <property type="protein sequence ID" value="ENSMMDP00005043398.1"/>
    <property type="gene ID" value="ENSMMDG00005019332.1"/>
</dbReference>
<comment type="similarity">
    <text evidence="2 8">Belongs to the organo anion transporter (TC 2.A.60) family.</text>
</comment>
<evidence type="ECO:0000256" key="8">
    <source>
        <dbReference type="RuleBase" id="RU362056"/>
    </source>
</evidence>
<dbReference type="SUPFAM" id="SSF100895">
    <property type="entry name" value="Kazal-type serine protease inhibitors"/>
    <property type="match status" value="1"/>
</dbReference>
<evidence type="ECO:0000256" key="9">
    <source>
        <dbReference type="SAM" id="MobiDB-lite"/>
    </source>
</evidence>
<name>A0A667ZWZ8_9TELE</name>
<evidence type="ECO:0000256" key="4">
    <source>
        <dbReference type="ARBA" id="ARBA00022692"/>
    </source>
</evidence>
<evidence type="ECO:0000313" key="12">
    <source>
        <dbReference type="Proteomes" id="UP000472263"/>
    </source>
</evidence>
<dbReference type="GO" id="GO:0015125">
    <property type="term" value="F:bile acid transmembrane transporter activity"/>
    <property type="evidence" value="ECO:0007669"/>
    <property type="project" value="TreeGrafter"/>
</dbReference>
<evidence type="ECO:0000256" key="5">
    <source>
        <dbReference type="ARBA" id="ARBA00022989"/>
    </source>
</evidence>
<feature type="transmembrane region" description="Helical" evidence="8">
    <location>
        <begin position="236"/>
        <end position="260"/>
    </location>
</feature>
<dbReference type="GeneTree" id="ENSGT01150000286901"/>
<keyword evidence="4 8" id="KW-0812">Transmembrane</keyword>
<evidence type="ECO:0000256" key="7">
    <source>
        <dbReference type="ARBA" id="ARBA00023157"/>
    </source>
</evidence>